<name>A0A8H6J9B5_9PEZI</name>
<gene>
    <name evidence="2" type="ORF">CSOJ01_07229</name>
</gene>
<feature type="region of interest" description="Disordered" evidence="1">
    <location>
        <begin position="1"/>
        <end position="45"/>
    </location>
</feature>
<sequence length="130" mass="14041">MTKYQQRMAPYGGVGREHSRLPGHHKMTGGLSTVDRGGIEREPHREETAEVYIITGSSYARQSDQTKEAPVRLLIGRVTAAYGGSDCIERAVVLVDGGFDVGLLAAAGEHAKGVRFGHFQGIQARTYRGG</sequence>
<dbReference type="Proteomes" id="UP000652219">
    <property type="component" value="Unassembled WGS sequence"/>
</dbReference>
<protein>
    <submittedName>
        <fullName evidence="2">Uncharacterized protein</fullName>
    </submittedName>
</protein>
<reference evidence="2 3" key="1">
    <citation type="journal article" date="2020" name="Phytopathology">
        <title>Genome Sequence Resources of Colletotrichum truncatum, C. plurivorum, C. musicola, and C. sojae: Four Species Pathogenic to Soybean (Glycine max).</title>
        <authorList>
            <person name="Rogerio F."/>
            <person name="Boufleur T.R."/>
            <person name="Ciampi-Guillardi M."/>
            <person name="Sukno S.A."/>
            <person name="Thon M.R."/>
            <person name="Massola Junior N.S."/>
            <person name="Baroncelli R."/>
        </authorList>
    </citation>
    <scope>NUCLEOTIDE SEQUENCE [LARGE SCALE GENOMIC DNA]</scope>
    <source>
        <strain evidence="2 3">LFN0009</strain>
    </source>
</reference>
<evidence type="ECO:0000256" key="1">
    <source>
        <dbReference type="SAM" id="MobiDB-lite"/>
    </source>
</evidence>
<comment type="caution">
    <text evidence="2">The sequence shown here is derived from an EMBL/GenBank/DDBJ whole genome shotgun (WGS) entry which is preliminary data.</text>
</comment>
<evidence type="ECO:0000313" key="2">
    <source>
        <dbReference type="EMBL" id="KAF6808959.1"/>
    </source>
</evidence>
<organism evidence="2 3">
    <name type="scientific">Colletotrichum sojae</name>
    <dbReference type="NCBI Taxonomy" id="2175907"/>
    <lineage>
        <taxon>Eukaryota</taxon>
        <taxon>Fungi</taxon>
        <taxon>Dikarya</taxon>
        <taxon>Ascomycota</taxon>
        <taxon>Pezizomycotina</taxon>
        <taxon>Sordariomycetes</taxon>
        <taxon>Hypocreomycetidae</taxon>
        <taxon>Glomerellales</taxon>
        <taxon>Glomerellaceae</taxon>
        <taxon>Colletotrichum</taxon>
        <taxon>Colletotrichum orchidearum species complex</taxon>
    </lineage>
</organism>
<accession>A0A8H6J9B5</accession>
<proteinExistence type="predicted"/>
<dbReference type="EMBL" id="WIGN01000109">
    <property type="protein sequence ID" value="KAF6808959.1"/>
    <property type="molecule type" value="Genomic_DNA"/>
</dbReference>
<dbReference type="AlphaFoldDB" id="A0A8H6J9B5"/>
<evidence type="ECO:0000313" key="3">
    <source>
        <dbReference type="Proteomes" id="UP000652219"/>
    </source>
</evidence>
<keyword evidence="3" id="KW-1185">Reference proteome</keyword>